<keyword evidence="6" id="KW-0418">Kinase</keyword>
<keyword evidence="7" id="KW-0067">ATP-binding</keyword>
<evidence type="ECO:0000259" key="10">
    <source>
        <dbReference type="Pfam" id="PF02518"/>
    </source>
</evidence>
<dbReference type="STRING" id="1300344.I598_2091"/>
<dbReference type="PANTHER" id="PTHR24421:SF10">
    <property type="entry name" value="NITRATE_NITRITE SENSOR PROTEIN NARQ"/>
    <property type="match status" value="1"/>
</dbReference>
<feature type="domain" description="Signal transduction histidine kinase subgroup 3 dimerisation and phosphoacceptor" evidence="11">
    <location>
        <begin position="159"/>
        <end position="220"/>
    </location>
</feature>
<evidence type="ECO:0000256" key="8">
    <source>
        <dbReference type="ARBA" id="ARBA00023012"/>
    </source>
</evidence>
<dbReference type="InterPro" id="IPR003594">
    <property type="entry name" value="HATPase_dom"/>
</dbReference>
<keyword evidence="13" id="KW-1185">Reference proteome</keyword>
<dbReference type="Gene3D" id="1.20.5.1930">
    <property type="match status" value="1"/>
</dbReference>
<dbReference type="Pfam" id="PF07730">
    <property type="entry name" value="HisKA_3"/>
    <property type="match status" value="1"/>
</dbReference>
<dbReference type="AlphaFoldDB" id="A0A161HYS0"/>
<gene>
    <name evidence="12" type="primary">narX_1</name>
    <name evidence="12" type="ORF">I598_2091</name>
</gene>
<dbReference type="Gene3D" id="3.30.565.10">
    <property type="entry name" value="Histidine kinase-like ATPase, C-terminal domain"/>
    <property type="match status" value="1"/>
</dbReference>
<proteinExistence type="predicted"/>
<evidence type="ECO:0000256" key="4">
    <source>
        <dbReference type="ARBA" id="ARBA00022679"/>
    </source>
</evidence>
<dbReference type="OrthoDB" id="227596at2"/>
<feature type="transmembrane region" description="Helical" evidence="9">
    <location>
        <begin position="118"/>
        <end position="136"/>
    </location>
</feature>
<keyword evidence="5" id="KW-0547">Nucleotide-binding</keyword>
<keyword evidence="4 12" id="KW-0808">Transferase</keyword>
<keyword evidence="9" id="KW-1133">Transmembrane helix</keyword>
<dbReference type="GO" id="GO:0016020">
    <property type="term" value="C:membrane"/>
    <property type="evidence" value="ECO:0007669"/>
    <property type="project" value="InterPro"/>
</dbReference>
<sequence length="357" mass="36843">MDGAPTREDTVVAVACAVAGVLLVLLAGSGTGWAPVGLELAAQTCAAALLIFRTRHPVLVLAGCAVASLVSPVVAALGALHAVGLRVTSSRTSLAAVLAAVAVSWPTWLITTEAASPALLWLGILVLLAAYAAGRLQHQQAEADRRASAAAEGRARRAERDALARDLHDVVSRRMSYAVVEAEVLGTSTRDDEVRRAATEIAEGCRASLAEMRTVLEVLSDAPAAPPQDGSGPDTVDALAAEARRVGQPVRVAGAPLRNPPDLIDRTVLRVVSEGLTNAVRHAPGAPTAVEVARSDDQVRVTVENERPTRPPTGLTTGGFGIDALRERISLLGGTLHAGPTDDGGFRLCAVLPGEDA</sequence>
<dbReference type="PATRIC" id="fig|1300344.3.peg.2101"/>
<organism evidence="12 13">
    <name type="scientific">Isoptericola dokdonensis DS-3</name>
    <dbReference type="NCBI Taxonomy" id="1300344"/>
    <lineage>
        <taxon>Bacteria</taxon>
        <taxon>Bacillati</taxon>
        <taxon>Actinomycetota</taxon>
        <taxon>Actinomycetes</taxon>
        <taxon>Micrococcales</taxon>
        <taxon>Promicromonosporaceae</taxon>
        <taxon>Isoptericola</taxon>
    </lineage>
</organism>
<dbReference type="GO" id="GO:0005524">
    <property type="term" value="F:ATP binding"/>
    <property type="evidence" value="ECO:0007669"/>
    <property type="project" value="UniProtKB-KW"/>
</dbReference>
<dbReference type="GO" id="GO:0046983">
    <property type="term" value="F:protein dimerization activity"/>
    <property type="evidence" value="ECO:0007669"/>
    <property type="project" value="InterPro"/>
</dbReference>
<reference evidence="12 13" key="1">
    <citation type="submission" date="2016-01" db="EMBL/GenBank/DDBJ databases">
        <title>Complete genome sequence of a soil Actinobacterium, Isoptericola dokdonensis DS-3.</title>
        <authorList>
            <person name="Kwon S.-K."/>
            <person name="Kim J.F."/>
        </authorList>
    </citation>
    <scope>NUCLEOTIDE SEQUENCE [LARGE SCALE GENOMIC DNA]</scope>
    <source>
        <strain evidence="12 13">DS-3</strain>
    </source>
</reference>
<feature type="transmembrane region" description="Helical" evidence="9">
    <location>
        <begin position="12"/>
        <end position="34"/>
    </location>
</feature>
<feature type="domain" description="Histidine kinase/HSP90-like ATPase" evidence="10">
    <location>
        <begin position="267"/>
        <end position="353"/>
    </location>
</feature>
<comment type="catalytic activity">
    <reaction evidence="1">
        <text>ATP + protein L-histidine = ADP + protein N-phospho-L-histidine.</text>
        <dbReference type="EC" id="2.7.13.3"/>
    </reaction>
</comment>
<keyword evidence="9" id="KW-0812">Transmembrane</keyword>
<evidence type="ECO:0000256" key="5">
    <source>
        <dbReference type="ARBA" id="ARBA00022741"/>
    </source>
</evidence>
<evidence type="ECO:0000256" key="9">
    <source>
        <dbReference type="SAM" id="Phobius"/>
    </source>
</evidence>
<evidence type="ECO:0000256" key="1">
    <source>
        <dbReference type="ARBA" id="ARBA00000085"/>
    </source>
</evidence>
<dbReference type="RefSeq" id="WP_068202893.1">
    <property type="nucleotide sequence ID" value="NZ_CP014209.1"/>
</dbReference>
<evidence type="ECO:0000256" key="7">
    <source>
        <dbReference type="ARBA" id="ARBA00022840"/>
    </source>
</evidence>
<keyword evidence="9" id="KW-0472">Membrane</keyword>
<dbReference type="EMBL" id="CP014209">
    <property type="protein sequence ID" value="ANC31633.1"/>
    <property type="molecule type" value="Genomic_DNA"/>
</dbReference>
<evidence type="ECO:0000313" key="13">
    <source>
        <dbReference type="Proteomes" id="UP000076794"/>
    </source>
</evidence>
<dbReference type="InterPro" id="IPR011712">
    <property type="entry name" value="Sig_transdc_His_kin_sub3_dim/P"/>
</dbReference>
<accession>A0A161HYS0</accession>
<name>A0A161HYS0_9MICO</name>
<evidence type="ECO:0000256" key="3">
    <source>
        <dbReference type="ARBA" id="ARBA00022553"/>
    </source>
</evidence>
<evidence type="ECO:0000256" key="2">
    <source>
        <dbReference type="ARBA" id="ARBA00012438"/>
    </source>
</evidence>
<dbReference type="Proteomes" id="UP000076794">
    <property type="component" value="Chromosome"/>
</dbReference>
<dbReference type="InterPro" id="IPR050482">
    <property type="entry name" value="Sensor_HK_TwoCompSys"/>
</dbReference>
<protein>
    <recommendedName>
        <fullName evidence="2">histidine kinase</fullName>
        <ecNumber evidence="2">2.7.13.3</ecNumber>
    </recommendedName>
</protein>
<dbReference type="SUPFAM" id="SSF55874">
    <property type="entry name" value="ATPase domain of HSP90 chaperone/DNA topoisomerase II/histidine kinase"/>
    <property type="match status" value="1"/>
</dbReference>
<dbReference type="GO" id="GO:0000155">
    <property type="term" value="F:phosphorelay sensor kinase activity"/>
    <property type="evidence" value="ECO:0007669"/>
    <property type="project" value="InterPro"/>
</dbReference>
<evidence type="ECO:0000259" key="11">
    <source>
        <dbReference type="Pfam" id="PF07730"/>
    </source>
</evidence>
<dbReference type="InterPro" id="IPR036890">
    <property type="entry name" value="HATPase_C_sf"/>
</dbReference>
<dbReference type="PANTHER" id="PTHR24421">
    <property type="entry name" value="NITRATE/NITRITE SENSOR PROTEIN NARX-RELATED"/>
    <property type="match status" value="1"/>
</dbReference>
<dbReference type="EC" id="2.7.13.3" evidence="2"/>
<feature type="transmembrane region" description="Helical" evidence="9">
    <location>
        <begin position="92"/>
        <end position="112"/>
    </location>
</feature>
<evidence type="ECO:0000313" key="12">
    <source>
        <dbReference type="EMBL" id="ANC31633.1"/>
    </source>
</evidence>
<keyword evidence="8" id="KW-0902">Two-component regulatory system</keyword>
<evidence type="ECO:0000256" key="6">
    <source>
        <dbReference type="ARBA" id="ARBA00022777"/>
    </source>
</evidence>
<keyword evidence="3" id="KW-0597">Phosphoprotein</keyword>
<dbReference type="KEGG" id="ido:I598_2091"/>
<dbReference type="CDD" id="cd16917">
    <property type="entry name" value="HATPase_UhpB-NarQ-NarX-like"/>
    <property type="match status" value="1"/>
</dbReference>
<dbReference type="Pfam" id="PF02518">
    <property type="entry name" value="HATPase_c"/>
    <property type="match status" value="1"/>
</dbReference>
<feature type="transmembrane region" description="Helical" evidence="9">
    <location>
        <begin position="58"/>
        <end position="80"/>
    </location>
</feature>